<feature type="transmembrane region" description="Helical" evidence="1">
    <location>
        <begin position="12"/>
        <end position="31"/>
    </location>
</feature>
<dbReference type="EMBL" id="GGFM01011569">
    <property type="protein sequence ID" value="MBW32320.1"/>
    <property type="molecule type" value="Transcribed_RNA"/>
</dbReference>
<protein>
    <submittedName>
        <fullName evidence="2">Putative secreted peptide</fullName>
    </submittedName>
</protein>
<proteinExistence type="predicted"/>
<accession>A0A2M3ZV51</accession>
<name>A0A2M3ZV51_9DIPT</name>
<organism evidence="2">
    <name type="scientific">Anopheles braziliensis</name>
    <dbReference type="NCBI Taxonomy" id="58242"/>
    <lineage>
        <taxon>Eukaryota</taxon>
        <taxon>Metazoa</taxon>
        <taxon>Ecdysozoa</taxon>
        <taxon>Arthropoda</taxon>
        <taxon>Hexapoda</taxon>
        <taxon>Insecta</taxon>
        <taxon>Pterygota</taxon>
        <taxon>Neoptera</taxon>
        <taxon>Endopterygota</taxon>
        <taxon>Diptera</taxon>
        <taxon>Nematocera</taxon>
        <taxon>Culicoidea</taxon>
        <taxon>Culicidae</taxon>
        <taxon>Anophelinae</taxon>
        <taxon>Anopheles</taxon>
    </lineage>
</organism>
<sequence length="67" mass="7826">MSAETSSRPYVVACSLVSLFCCFARLCCLFLSERHTHMIRPVLKRQRKRRHACDADTLNCVSCWRYV</sequence>
<keyword evidence="1" id="KW-0812">Transmembrane</keyword>
<evidence type="ECO:0000313" key="2">
    <source>
        <dbReference type="EMBL" id="MBW32320.1"/>
    </source>
</evidence>
<keyword evidence="1" id="KW-0472">Membrane</keyword>
<evidence type="ECO:0000256" key="1">
    <source>
        <dbReference type="SAM" id="Phobius"/>
    </source>
</evidence>
<keyword evidence="1" id="KW-1133">Transmembrane helix</keyword>
<reference evidence="2" key="1">
    <citation type="submission" date="2018-01" db="EMBL/GenBank/DDBJ databases">
        <title>An insight into the sialome of Amazonian anophelines.</title>
        <authorList>
            <person name="Ribeiro J.M."/>
            <person name="Scarpassa V."/>
            <person name="Calvo E."/>
        </authorList>
    </citation>
    <scope>NUCLEOTIDE SEQUENCE</scope>
    <source>
        <tissue evidence="2">Salivary glands</tissue>
    </source>
</reference>
<dbReference type="AlphaFoldDB" id="A0A2M3ZV51"/>